<dbReference type="AlphaFoldDB" id="A0A7M1QVV4"/>
<dbReference type="SUPFAM" id="SSF49785">
    <property type="entry name" value="Galactose-binding domain-like"/>
    <property type="match status" value="1"/>
</dbReference>
<evidence type="ECO:0000313" key="11">
    <source>
        <dbReference type="EMBL" id="QOR45951.1"/>
    </source>
</evidence>
<dbReference type="InterPro" id="IPR006311">
    <property type="entry name" value="TAT_signal"/>
</dbReference>
<evidence type="ECO:0000259" key="9">
    <source>
        <dbReference type="Pfam" id="PF00754"/>
    </source>
</evidence>
<dbReference type="CDD" id="cd06564">
    <property type="entry name" value="GH20_DspB_LnbB-like"/>
    <property type="match status" value="1"/>
</dbReference>
<reference evidence="11 12" key="1">
    <citation type="submission" date="2020-10" db="EMBL/GenBank/DDBJ databases">
        <title>Trueperella pecoris sp. nov. isolated from bovine and porcine specimens.</title>
        <authorList>
            <person name="Schoenecker L."/>
            <person name="Schnydrig P."/>
            <person name="Brodard I."/>
            <person name="Thomann A."/>
            <person name="Hemphill A."/>
            <person name="Rodriguez-Campos S."/>
            <person name="Perreten V."/>
            <person name="Jores J."/>
            <person name="Kittl S."/>
        </authorList>
    </citation>
    <scope>NUCLEOTIDE SEQUENCE [LARGE SCALE GENOMIC DNA]</scope>
    <source>
        <strain evidence="11 12">15A0121</strain>
    </source>
</reference>
<dbReference type="PROSITE" id="PS51318">
    <property type="entry name" value="TAT"/>
    <property type="match status" value="1"/>
</dbReference>
<keyword evidence="6" id="KW-0472">Membrane</keyword>
<proteinExistence type="inferred from homology"/>
<dbReference type="PANTHER" id="PTHR43678">
    <property type="entry name" value="PUTATIVE (AFU_ORTHOLOGUE AFUA_2G00640)-RELATED"/>
    <property type="match status" value="1"/>
</dbReference>
<feature type="chain" id="PRO_5038853386" evidence="7">
    <location>
        <begin position="23"/>
        <end position="916"/>
    </location>
</feature>
<keyword evidence="3" id="KW-0326">Glycosidase</keyword>
<evidence type="ECO:0000256" key="7">
    <source>
        <dbReference type="SAM" id="SignalP"/>
    </source>
</evidence>
<gene>
    <name evidence="11" type="ORF">INS88_01615</name>
</gene>
<keyword evidence="6" id="KW-1133">Transmembrane helix</keyword>
<feature type="region of interest" description="Disordered" evidence="5">
    <location>
        <begin position="826"/>
        <end position="862"/>
    </location>
</feature>
<feature type="transmembrane region" description="Helical" evidence="6">
    <location>
        <begin position="888"/>
        <end position="905"/>
    </location>
</feature>
<dbReference type="Pfam" id="PF00728">
    <property type="entry name" value="Glyco_hydro_20"/>
    <property type="match status" value="1"/>
</dbReference>
<evidence type="ECO:0000259" key="8">
    <source>
        <dbReference type="Pfam" id="PF00728"/>
    </source>
</evidence>
<dbReference type="InterPro" id="IPR025705">
    <property type="entry name" value="Beta_hexosaminidase_sua/sub"/>
</dbReference>
<sequence length="916" mass="99254">MSTHRKLLGGALAMVLTTATLAAAPGAVAAPIQSGGIHDVIPAVRHFEPAGGDAWMLTPETKIVAPETLKADAEKLALDLAVKGNVRPKVEIGGVVDADDIELKVDANLDVPQKDGYVIKSSKDALTITGKSVDGAFWGQQTVVQSVASAGGVQAGNVRDWADVGERSFHQDMARKYYDKDYILNLIHQMSYRKLNALQLHFSENEGFRLESKQHPEVMSKDGVITQDQLKEILAEAKKYHVEVIPALDMPGHMRQALSEHPELRLKGYGDEARKGLDFSKPEAVEFVKSLVDEFAPLFPDTNKWHLGADEYVHPFRDADWKYSETAERVQAKLGQDKRFVDGFVAFINDMANYLKTKHNKDDVRVWNDAFYLSNSNQKVELSKDITIDYWTKWDAPMAPVKTFVDKGYKLINYNDAYMYWVLAEPRKAYYDKPSAEKIFNGFHAGRFPSIDKYTPQAWPTENVKRGETTEYPDWLHGASFAIWSDAPHMFTQDEVAENTKGPYTAFADRVWYSGDERTFDQFKASMKAVGDAPVVPADLDKVVVATESKLESTPASGETVTPGQDVTYTASVKNTSSQAVPVKVAALSTNLVTEPGKVAVTLLGADGKPACDAGKNVALKSEGTKATASSVEPDTNFTADKAIDGDATNKQSRWSSIGGRDGESITLEFAKPQDLVKLRLAWEGAHATAYTVKYSHPQGADTEDKLTYSGSAGKDATWVEHKISQKAVTKMTLTGTARSLQPYGISLFELEAYVAGSPVQVADAELGNAGNIRWSGVLEPGQSIAFSWDGTVKEDAASDVTTELVSTAIHAFKPGIPSVVKSELKIEDGEEPVESKAPDKGNGEAGVPAPTSPKVPVADPTTPVKALTQLPAKGPATSFLSNTGSSVAALGLVALGLLGAGAVMRMRRDSSAMSE</sequence>
<dbReference type="PANTHER" id="PTHR43678:SF1">
    <property type="entry name" value="BETA-N-ACETYLHEXOSAMINIDASE"/>
    <property type="match status" value="1"/>
</dbReference>
<feature type="compositionally biased region" description="Basic and acidic residues" evidence="5">
    <location>
        <begin position="826"/>
        <end position="843"/>
    </location>
</feature>
<dbReference type="Gene3D" id="3.20.20.80">
    <property type="entry name" value="Glycosidases"/>
    <property type="match status" value="1"/>
</dbReference>
<protein>
    <submittedName>
        <fullName evidence="11">Family 20 glycosylhydrolase</fullName>
    </submittedName>
</protein>
<feature type="domain" description="Beta-hexosaminidase bacterial type N-terminal" evidence="10">
    <location>
        <begin position="39"/>
        <end position="161"/>
    </location>
</feature>
<evidence type="ECO:0000256" key="6">
    <source>
        <dbReference type="SAM" id="Phobius"/>
    </source>
</evidence>
<comment type="similarity">
    <text evidence="1">Belongs to the glycosyl hydrolase 20 family.</text>
</comment>
<dbReference type="Gene3D" id="3.30.379.10">
    <property type="entry name" value="Chitobiase/beta-hexosaminidase domain 2-like"/>
    <property type="match status" value="1"/>
</dbReference>
<dbReference type="SUPFAM" id="SSF55545">
    <property type="entry name" value="beta-N-acetylhexosaminidase-like domain"/>
    <property type="match status" value="1"/>
</dbReference>
<evidence type="ECO:0000256" key="5">
    <source>
        <dbReference type="SAM" id="MobiDB-lite"/>
    </source>
</evidence>
<dbReference type="GO" id="GO:0004563">
    <property type="term" value="F:beta-N-acetylhexosaminidase activity"/>
    <property type="evidence" value="ECO:0007669"/>
    <property type="project" value="InterPro"/>
</dbReference>
<dbReference type="SUPFAM" id="SSF51445">
    <property type="entry name" value="(Trans)glycosidases"/>
    <property type="match status" value="1"/>
</dbReference>
<evidence type="ECO:0000256" key="3">
    <source>
        <dbReference type="ARBA" id="ARBA00023295"/>
    </source>
</evidence>
<dbReference type="EMBL" id="CP063213">
    <property type="protein sequence ID" value="QOR45951.1"/>
    <property type="molecule type" value="Genomic_DNA"/>
</dbReference>
<keyword evidence="2 11" id="KW-0378">Hydrolase</keyword>
<name>A0A7M1QVV4_9ACTO</name>
<dbReference type="Pfam" id="PF00754">
    <property type="entry name" value="F5_F8_type_C"/>
    <property type="match status" value="1"/>
</dbReference>
<keyword evidence="7" id="KW-0732">Signal</keyword>
<dbReference type="PRINTS" id="PR00738">
    <property type="entry name" value="GLHYDRLASE20"/>
</dbReference>
<evidence type="ECO:0000256" key="2">
    <source>
        <dbReference type="ARBA" id="ARBA00022801"/>
    </source>
</evidence>
<organism evidence="11 12">
    <name type="scientific">Trueperella pecoris</name>
    <dbReference type="NCBI Taxonomy" id="2733571"/>
    <lineage>
        <taxon>Bacteria</taxon>
        <taxon>Bacillati</taxon>
        <taxon>Actinomycetota</taxon>
        <taxon>Actinomycetes</taxon>
        <taxon>Actinomycetales</taxon>
        <taxon>Actinomycetaceae</taxon>
        <taxon>Trueperella</taxon>
    </lineage>
</organism>
<dbReference type="InterPro" id="IPR052764">
    <property type="entry name" value="GH20_Enzymes"/>
</dbReference>
<dbReference type="InterPro" id="IPR008979">
    <property type="entry name" value="Galactose-bd-like_sf"/>
</dbReference>
<feature type="signal peptide" evidence="7">
    <location>
        <begin position="1"/>
        <end position="22"/>
    </location>
</feature>
<dbReference type="GO" id="GO:0005975">
    <property type="term" value="P:carbohydrate metabolic process"/>
    <property type="evidence" value="ECO:0007669"/>
    <property type="project" value="InterPro"/>
</dbReference>
<evidence type="ECO:0000259" key="10">
    <source>
        <dbReference type="Pfam" id="PF02838"/>
    </source>
</evidence>
<accession>A0A7M1QVV4</accession>
<keyword evidence="12" id="KW-1185">Reference proteome</keyword>
<evidence type="ECO:0000256" key="4">
    <source>
        <dbReference type="PIRSR" id="PIRSR625705-1"/>
    </source>
</evidence>
<dbReference type="InterPro" id="IPR015882">
    <property type="entry name" value="HEX_bac_N"/>
</dbReference>
<dbReference type="Pfam" id="PF02838">
    <property type="entry name" value="Glyco_hydro_20b"/>
    <property type="match status" value="1"/>
</dbReference>
<feature type="active site" description="Proton donor" evidence="4">
    <location>
        <position position="311"/>
    </location>
</feature>
<dbReference type="Proteomes" id="UP000595053">
    <property type="component" value="Chromosome"/>
</dbReference>
<keyword evidence="6" id="KW-0812">Transmembrane</keyword>
<feature type="domain" description="Glycoside hydrolase family 20 catalytic" evidence="8">
    <location>
        <begin position="167"/>
        <end position="512"/>
    </location>
</feature>
<dbReference type="InterPro" id="IPR017853">
    <property type="entry name" value="GH"/>
</dbReference>
<dbReference type="InterPro" id="IPR000421">
    <property type="entry name" value="FA58C"/>
</dbReference>
<feature type="domain" description="F5/8 type C" evidence="9">
    <location>
        <begin position="627"/>
        <end position="701"/>
    </location>
</feature>
<dbReference type="Gene3D" id="2.60.120.260">
    <property type="entry name" value="Galactose-binding domain-like"/>
    <property type="match status" value="1"/>
</dbReference>
<evidence type="ECO:0000313" key="12">
    <source>
        <dbReference type="Proteomes" id="UP000595053"/>
    </source>
</evidence>
<dbReference type="InterPro" id="IPR015883">
    <property type="entry name" value="Glyco_hydro_20_cat"/>
</dbReference>
<dbReference type="InterPro" id="IPR029018">
    <property type="entry name" value="Hex-like_dom2"/>
</dbReference>
<dbReference type="RefSeq" id="WP_197551383.1">
    <property type="nucleotide sequence ID" value="NZ_CP063213.1"/>
</dbReference>
<evidence type="ECO:0000256" key="1">
    <source>
        <dbReference type="ARBA" id="ARBA00006285"/>
    </source>
</evidence>